<accession>A0A7J6MZ81</accession>
<evidence type="ECO:0000256" key="2">
    <source>
        <dbReference type="ARBA" id="ARBA00022801"/>
    </source>
</evidence>
<dbReference type="PANTHER" id="PTHR10887:SF495">
    <property type="entry name" value="HELICASE SENATAXIN ISOFORM X1-RELATED"/>
    <property type="match status" value="1"/>
</dbReference>
<comment type="caution">
    <text evidence="7">The sequence shown here is derived from an EMBL/GenBank/DDBJ whole genome shotgun (WGS) entry which is preliminary data.</text>
</comment>
<keyword evidence="2" id="KW-0378">Hydrolase</keyword>
<evidence type="ECO:0000313" key="8">
    <source>
        <dbReference type="Proteomes" id="UP000591131"/>
    </source>
</evidence>
<proteinExistence type="predicted"/>
<dbReference type="Proteomes" id="UP000591131">
    <property type="component" value="Unassembled WGS sequence"/>
</dbReference>
<evidence type="ECO:0000256" key="4">
    <source>
        <dbReference type="ARBA" id="ARBA00022840"/>
    </source>
</evidence>
<dbReference type="Pfam" id="PF13086">
    <property type="entry name" value="AAA_11"/>
    <property type="match status" value="2"/>
</dbReference>
<dbReference type="SUPFAM" id="SSF52540">
    <property type="entry name" value="P-loop containing nucleoside triphosphate hydrolases"/>
    <property type="match status" value="1"/>
</dbReference>
<dbReference type="CDD" id="cd18808">
    <property type="entry name" value="SF1_C_Upf1"/>
    <property type="match status" value="1"/>
</dbReference>
<gene>
    <name evidence="7" type="ORF">FOL47_005187</name>
</gene>
<dbReference type="GO" id="GO:0005524">
    <property type="term" value="F:ATP binding"/>
    <property type="evidence" value="ECO:0007669"/>
    <property type="project" value="UniProtKB-KW"/>
</dbReference>
<evidence type="ECO:0000256" key="1">
    <source>
        <dbReference type="ARBA" id="ARBA00022741"/>
    </source>
</evidence>
<feature type="domain" description="DNA2/NAM7 helicase helicase" evidence="5">
    <location>
        <begin position="70"/>
        <end position="159"/>
    </location>
</feature>
<dbReference type="InterPro" id="IPR045055">
    <property type="entry name" value="DNA2/NAM7-like"/>
</dbReference>
<evidence type="ECO:0000313" key="7">
    <source>
        <dbReference type="EMBL" id="KAF4676766.1"/>
    </source>
</evidence>
<dbReference type="InterPro" id="IPR041677">
    <property type="entry name" value="DNA2/NAM7_AAA_11"/>
</dbReference>
<keyword evidence="1" id="KW-0547">Nucleotide-binding</keyword>
<keyword evidence="8" id="KW-1185">Reference proteome</keyword>
<dbReference type="GO" id="GO:0016787">
    <property type="term" value="F:hydrolase activity"/>
    <property type="evidence" value="ECO:0007669"/>
    <property type="project" value="UniProtKB-KW"/>
</dbReference>
<evidence type="ECO:0000259" key="6">
    <source>
        <dbReference type="Pfam" id="PF13087"/>
    </source>
</evidence>
<dbReference type="Gene3D" id="3.40.50.300">
    <property type="entry name" value="P-loop containing nucleotide triphosphate hydrolases"/>
    <property type="match status" value="2"/>
</dbReference>
<evidence type="ECO:0000259" key="5">
    <source>
        <dbReference type="Pfam" id="PF13086"/>
    </source>
</evidence>
<dbReference type="InterPro" id="IPR027417">
    <property type="entry name" value="P-loop_NTPase"/>
</dbReference>
<dbReference type="GO" id="GO:0005694">
    <property type="term" value="C:chromosome"/>
    <property type="evidence" value="ECO:0007669"/>
    <property type="project" value="UniProtKB-ARBA"/>
</dbReference>
<protein>
    <recommendedName>
        <fullName evidence="9">ATP-dependent helicase NAM7</fullName>
    </recommendedName>
</protein>
<evidence type="ECO:0000256" key="3">
    <source>
        <dbReference type="ARBA" id="ARBA00022806"/>
    </source>
</evidence>
<organism evidence="7 8">
    <name type="scientific">Perkinsus chesapeaki</name>
    <name type="common">Clam parasite</name>
    <name type="synonym">Perkinsus andrewsi</name>
    <dbReference type="NCBI Taxonomy" id="330153"/>
    <lineage>
        <taxon>Eukaryota</taxon>
        <taxon>Sar</taxon>
        <taxon>Alveolata</taxon>
        <taxon>Perkinsozoa</taxon>
        <taxon>Perkinsea</taxon>
        <taxon>Perkinsida</taxon>
        <taxon>Perkinsidae</taxon>
        <taxon>Perkinsus</taxon>
    </lineage>
</organism>
<dbReference type="OrthoDB" id="6513042at2759"/>
<dbReference type="FunFam" id="3.40.50.300:FF:000326">
    <property type="entry name" value="P-loop containing nucleoside triphosphate hydrolase"/>
    <property type="match status" value="1"/>
</dbReference>
<dbReference type="PANTHER" id="PTHR10887">
    <property type="entry name" value="DNA2/NAM7 HELICASE FAMILY"/>
    <property type="match status" value="1"/>
</dbReference>
<feature type="domain" description="DNA2/NAM7 helicase-like C-terminal" evidence="6">
    <location>
        <begin position="281"/>
        <end position="474"/>
    </location>
</feature>
<sequence length="564" mass="62078">MCEALRVLYEVPACGNALFLAIKPNVKLKVLDDGHERFNYDESMRDALLRSAPPFEPPTETLPDLGMPLSENQSNVINGSWNVPLTLIQGPPGTGKTYTAVAIVKHWVRNKIRPLKQKGALQKNEGRILVVADSNAAADNIRGHLERNGVECYRVGRMTESQGFDLSETVEHYLRGHPLIKEYKKAVELGHLRRLPTLRAQMDKIAVNRFSVIVGTCTGSGHPMLDGLTFDSVVIDECTQATEPATLVPLARGAKRCVLLGDHKQLSATVCSTAAQNGGFSISLFERLLSSGGRLHMLDVQRRMHPSIAEFSNINFYDGRIGDAVGDRPEIPGLFWPSEGVQVCLVDTNTLTGGEARVGTSYCNRTEAKAVVDALVCAVEAGMDPKDIGVIVPYSGQKSQIEKMLESEYRLSREQVRSVSVNTVDAFQGSEKELVLFSAVRSNREGDIGFTGDPRRMNVMLTRAKRGLVVFGDVKTLTADPECDWSCWVHWARGKGCMVNTAEYFKKISALKSGIKHGNGPMHETGKDAAGFRTFPADMWTRDIASRQERSSLGSKIFKRTNAR</sequence>
<keyword evidence="3" id="KW-0347">Helicase</keyword>
<dbReference type="InterPro" id="IPR041679">
    <property type="entry name" value="DNA2/NAM7-like_C"/>
</dbReference>
<dbReference type="GO" id="GO:0004386">
    <property type="term" value="F:helicase activity"/>
    <property type="evidence" value="ECO:0007669"/>
    <property type="project" value="UniProtKB-KW"/>
</dbReference>
<name>A0A7J6MZ81_PERCH</name>
<dbReference type="AlphaFoldDB" id="A0A7J6MZ81"/>
<reference evidence="7 8" key="1">
    <citation type="submission" date="2020-04" db="EMBL/GenBank/DDBJ databases">
        <title>Perkinsus chesapeaki whole genome sequence.</title>
        <authorList>
            <person name="Bogema D.R."/>
        </authorList>
    </citation>
    <scope>NUCLEOTIDE SEQUENCE [LARGE SCALE GENOMIC DNA]</scope>
    <source>
        <strain evidence="7">ATCC PRA-425</strain>
    </source>
</reference>
<dbReference type="InterPro" id="IPR047187">
    <property type="entry name" value="SF1_C_Upf1"/>
</dbReference>
<evidence type="ECO:0008006" key="9">
    <source>
        <dbReference type="Google" id="ProtNLM"/>
    </source>
</evidence>
<dbReference type="EMBL" id="JAAPAO010000029">
    <property type="protein sequence ID" value="KAF4676766.1"/>
    <property type="molecule type" value="Genomic_DNA"/>
</dbReference>
<keyword evidence="4" id="KW-0067">ATP-binding</keyword>
<feature type="domain" description="DNA2/NAM7 helicase helicase" evidence="5">
    <location>
        <begin position="193"/>
        <end position="272"/>
    </location>
</feature>
<dbReference type="Pfam" id="PF13087">
    <property type="entry name" value="AAA_12"/>
    <property type="match status" value="1"/>
</dbReference>